<dbReference type="PANTHER" id="PTHR24422">
    <property type="entry name" value="CHEMOTAXIS PROTEIN METHYLTRANSFERASE"/>
    <property type="match status" value="1"/>
</dbReference>
<evidence type="ECO:0000259" key="4">
    <source>
        <dbReference type="PROSITE" id="PS50123"/>
    </source>
</evidence>
<feature type="compositionally biased region" description="Basic and acidic residues" evidence="2">
    <location>
        <begin position="1"/>
        <end position="14"/>
    </location>
</feature>
<feature type="domain" description="CheB-type methylesterase" evidence="3">
    <location>
        <begin position="41"/>
        <end position="230"/>
    </location>
</feature>
<dbReference type="Proteomes" id="UP000006055">
    <property type="component" value="Chromosome"/>
</dbReference>
<protein>
    <submittedName>
        <fullName evidence="5">Methylase of chemotaxis methyl-accepting protein</fullName>
    </submittedName>
</protein>
<dbReference type="InterPro" id="IPR013656">
    <property type="entry name" value="PAS_4"/>
</dbReference>
<evidence type="ECO:0000256" key="1">
    <source>
        <dbReference type="PROSITE-ProRule" id="PRU00050"/>
    </source>
</evidence>
<comment type="caution">
    <text evidence="1">Lacks conserved residue(s) required for the propagation of feature annotation.</text>
</comment>
<dbReference type="SUPFAM" id="SSF52738">
    <property type="entry name" value="Methylesterase CheB, C-terminal domain"/>
    <property type="match status" value="1"/>
</dbReference>
<dbReference type="GO" id="GO:0000156">
    <property type="term" value="F:phosphorelay response regulator activity"/>
    <property type="evidence" value="ECO:0007669"/>
    <property type="project" value="InterPro"/>
</dbReference>
<keyword evidence="6" id="KW-1185">Reference proteome</keyword>
<dbReference type="InterPro" id="IPR000014">
    <property type="entry name" value="PAS"/>
</dbReference>
<dbReference type="Gene3D" id="3.40.50.180">
    <property type="entry name" value="Methylesterase CheB, C-terminal domain"/>
    <property type="match status" value="1"/>
</dbReference>
<dbReference type="PATRIC" id="fig|706587.4.peg.2316"/>
<dbReference type="Pfam" id="PF01739">
    <property type="entry name" value="CheR"/>
    <property type="match status" value="1"/>
</dbReference>
<dbReference type="PANTHER" id="PTHR24422:SF27">
    <property type="entry name" value="PROTEIN-GLUTAMATE O-METHYLTRANSFERASE"/>
    <property type="match status" value="1"/>
</dbReference>
<dbReference type="GO" id="GO:0008757">
    <property type="term" value="F:S-adenosylmethionine-dependent methyltransferase activity"/>
    <property type="evidence" value="ECO:0007669"/>
    <property type="project" value="InterPro"/>
</dbReference>
<evidence type="ECO:0000313" key="6">
    <source>
        <dbReference type="Proteomes" id="UP000006055"/>
    </source>
</evidence>
<feature type="domain" description="CheR-type methyltransferase" evidence="4">
    <location>
        <begin position="255"/>
        <end position="487"/>
    </location>
</feature>
<dbReference type="RefSeq" id="WP_014809864.1">
    <property type="nucleotide sequence ID" value="NC_018025.1"/>
</dbReference>
<dbReference type="CDD" id="cd16434">
    <property type="entry name" value="CheB-CheR_fusion"/>
    <property type="match status" value="1"/>
</dbReference>
<dbReference type="STRING" id="706587.Desti_2017"/>
<keyword evidence="5" id="KW-0489">Methyltransferase</keyword>
<dbReference type="InterPro" id="IPR022641">
    <property type="entry name" value="CheR_N"/>
</dbReference>
<gene>
    <name evidence="5" type="ordered locus">Desti_2017</name>
</gene>
<sequence>MAKKKSADGKEGQKHKLQGTSEGIKPANQKVLIESQSRQRDRQTLRVVGIGASAGGLEAFEHFFTNLPPDTGLSFVLVQHLDPTHKSILTDLIKKYTRMEVREVTDGTVIEANYVYVIPPNKDMAILNGTLYLMDPSSPRGLRQPIDFFFRSLAEDLKEQAIAIVLSGTGSEGTLGIRAIKGEGGMVMVQDPGTARYDGMPRSAVATGLVDYVVSPDKMPHHLLAYVRHAPGAIPTADVEPTGEDGNIVQKILILVRARTHHDFTHYKKNTIIRRIERRMAVHQLLKKQDYLRFLQDDPLEVKTLFKELLIGVTNFFREPDAFEALQKKALPKILNGDSQYMRIWVPACSTGEEAYSIAMLVQEYAAEAKIDFHLQIFATDIDEEAIEKARLGVYPLSIAADVNPKRLERFFIKEENQFRIKKELREMIVFAFQNVISDPPFSKLDLISCRNLLIYMNTELQKRLIHLFHYALKSDGFLFLGASESVGSYSTLFTMADRKWKLYQRKDTATMAALQPNLQFRESSELPEIKTELRLTKATFRDIAEKALLEAYHAAGVVTDEKLDAIYFYGSTARYLSPASGEASFNLLKMAREELRFELANAVRRAQTENKTVVRPGLRLKSKQGSEAVNLIVRPVLAPSNRHLLLILFEEATYAKGTKESEDVPLPQDESDVQARNRELEHELASAKEYLQTTIEELETSNEELKSTNEELQSANEELQSTNEELETSKEEQQSVNEELATVNSELQQKIEELSKVNDDMNNLLASTQVGTIFLDTDMNVLRFTPAVTELINLIQSDIGRPLAHIVSNLNYDRIVEDSRRVLESLIPRTREVQTKDGRWFVMRMQPYRTTENVIEGVVLTFVEITFQKQQMAENVLCESIMNMAREIFLVLDERLTVTSANGQFYEAFAVRKEDTIGRRLYDLGNRQWDIPDLRQLLEKIIPEHKEVKGFEVEHEFESIGRRKMSLDAKQIDADGDKPRLILLVIQDITDRP</sequence>
<dbReference type="Pfam" id="PF03705">
    <property type="entry name" value="CheR_N"/>
    <property type="match status" value="1"/>
</dbReference>
<dbReference type="eggNOG" id="COG1196">
    <property type="taxonomic scope" value="Bacteria"/>
</dbReference>
<name>I4C579_DESTA</name>
<dbReference type="AlphaFoldDB" id="I4C579"/>
<dbReference type="GO" id="GO:0008984">
    <property type="term" value="F:protein-glutamate methylesterase activity"/>
    <property type="evidence" value="ECO:0007669"/>
    <property type="project" value="InterPro"/>
</dbReference>
<dbReference type="SUPFAM" id="SSF47757">
    <property type="entry name" value="Chemotaxis receptor methyltransferase CheR, N-terminal domain"/>
    <property type="match status" value="1"/>
</dbReference>
<dbReference type="SMART" id="SM00138">
    <property type="entry name" value="MeTrc"/>
    <property type="match status" value="1"/>
</dbReference>
<dbReference type="InterPro" id="IPR022642">
    <property type="entry name" value="CheR_C"/>
</dbReference>
<dbReference type="eggNOG" id="COG2201">
    <property type="taxonomic scope" value="Bacteria"/>
</dbReference>
<dbReference type="HOGENOM" id="CLU_000892_0_2_7"/>
<dbReference type="Gene3D" id="3.30.450.20">
    <property type="entry name" value="PAS domain"/>
    <property type="match status" value="2"/>
</dbReference>
<evidence type="ECO:0000256" key="2">
    <source>
        <dbReference type="SAM" id="MobiDB-lite"/>
    </source>
</evidence>
<feature type="compositionally biased region" description="Polar residues" evidence="2">
    <location>
        <begin position="711"/>
        <end position="724"/>
    </location>
</feature>
<dbReference type="EMBL" id="CP003360">
    <property type="protein sequence ID" value="AFM24720.1"/>
    <property type="molecule type" value="Genomic_DNA"/>
</dbReference>
<dbReference type="GO" id="GO:0032259">
    <property type="term" value="P:methylation"/>
    <property type="evidence" value="ECO:0007669"/>
    <property type="project" value="UniProtKB-KW"/>
</dbReference>
<dbReference type="CDD" id="cd00130">
    <property type="entry name" value="PAS"/>
    <property type="match status" value="1"/>
</dbReference>
<dbReference type="Pfam" id="PF01339">
    <property type="entry name" value="CheB_methylest"/>
    <property type="match status" value="1"/>
</dbReference>
<dbReference type="Pfam" id="PF13596">
    <property type="entry name" value="PAS_10"/>
    <property type="match status" value="1"/>
</dbReference>
<dbReference type="InterPro" id="IPR035909">
    <property type="entry name" value="CheB_C"/>
</dbReference>
<organism evidence="5 6">
    <name type="scientific">Desulfomonile tiedjei (strain ATCC 49306 / DSM 6799 / DCB-1)</name>
    <dbReference type="NCBI Taxonomy" id="706587"/>
    <lineage>
        <taxon>Bacteria</taxon>
        <taxon>Pseudomonadati</taxon>
        <taxon>Thermodesulfobacteriota</taxon>
        <taxon>Desulfomonilia</taxon>
        <taxon>Desulfomonilales</taxon>
        <taxon>Desulfomonilaceae</taxon>
        <taxon>Desulfomonile</taxon>
    </lineage>
</organism>
<dbReference type="InterPro" id="IPR000673">
    <property type="entry name" value="Sig_transdc_resp-reg_Me-estase"/>
</dbReference>
<dbReference type="PROSITE" id="PS50123">
    <property type="entry name" value="CHER"/>
    <property type="match status" value="1"/>
</dbReference>
<dbReference type="InterPro" id="IPR029063">
    <property type="entry name" value="SAM-dependent_MTases_sf"/>
</dbReference>
<dbReference type="Pfam" id="PF08448">
    <property type="entry name" value="PAS_4"/>
    <property type="match status" value="1"/>
</dbReference>
<dbReference type="InterPro" id="IPR000780">
    <property type="entry name" value="CheR_MeTrfase"/>
</dbReference>
<feature type="region of interest" description="Disordered" evidence="2">
    <location>
        <begin position="702"/>
        <end position="739"/>
    </location>
</feature>
<dbReference type="Gene3D" id="3.40.50.150">
    <property type="entry name" value="Vaccinia Virus protein VP39"/>
    <property type="match status" value="1"/>
</dbReference>
<dbReference type="PRINTS" id="PR00996">
    <property type="entry name" value="CHERMTFRASE"/>
</dbReference>
<evidence type="ECO:0000313" key="5">
    <source>
        <dbReference type="EMBL" id="AFM24720.1"/>
    </source>
</evidence>
<dbReference type="InterPro" id="IPR050903">
    <property type="entry name" value="Bact_Chemotaxis_MeTrfase"/>
</dbReference>
<dbReference type="eggNOG" id="COG1352">
    <property type="taxonomic scope" value="Bacteria"/>
</dbReference>
<dbReference type="PROSITE" id="PS50122">
    <property type="entry name" value="CHEB"/>
    <property type="match status" value="1"/>
</dbReference>
<feature type="region of interest" description="Disordered" evidence="2">
    <location>
        <begin position="1"/>
        <end position="28"/>
    </location>
</feature>
<reference evidence="6" key="1">
    <citation type="submission" date="2012-06" db="EMBL/GenBank/DDBJ databases">
        <title>Complete sequence of chromosome of Desulfomonile tiedjei DSM 6799.</title>
        <authorList>
            <person name="Lucas S."/>
            <person name="Copeland A."/>
            <person name="Lapidus A."/>
            <person name="Glavina del Rio T."/>
            <person name="Dalin E."/>
            <person name="Tice H."/>
            <person name="Bruce D."/>
            <person name="Goodwin L."/>
            <person name="Pitluck S."/>
            <person name="Peters L."/>
            <person name="Ovchinnikova G."/>
            <person name="Zeytun A."/>
            <person name="Lu M."/>
            <person name="Kyrpides N."/>
            <person name="Mavromatis K."/>
            <person name="Ivanova N."/>
            <person name="Brettin T."/>
            <person name="Detter J.C."/>
            <person name="Han C."/>
            <person name="Larimer F."/>
            <person name="Land M."/>
            <person name="Hauser L."/>
            <person name="Markowitz V."/>
            <person name="Cheng J.-F."/>
            <person name="Hugenholtz P."/>
            <person name="Woyke T."/>
            <person name="Wu D."/>
            <person name="Spring S."/>
            <person name="Schroeder M."/>
            <person name="Brambilla E."/>
            <person name="Klenk H.-P."/>
            <person name="Eisen J.A."/>
        </authorList>
    </citation>
    <scope>NUCLEOTIDE SEQUENCE [LARGE SCALE GENOMIC DNA]</scope>
    <source>
        <strain evidence="6">ATCC 49306 / DSM 6799 / DCB-1</strain>
    </source>
</reference>
<evidence type="ECO:0000259" key="3">
    <source>
        <dbReference type="PROSITE" id="PS50122"/>
    </source>
</evidence>
<dbReference type="SUPFAM" id="SSF55785">
    <property type="entry name" value="PYP-like sensor domain (PAS domain)"/>
    <property type="match status" value="2"/>
</dbReference>
<dbReference type="KEGG" id="dti:Desti_2017"/>
<accession>I4C579</accession>
<dbReference type="InterPro" id="IPR035965">
    <property type="entry name" value="PAS-like_dom_sf"/>
</dbReference>
<dbReference type="OrthoDB" id="9786165at2"/>
<keyword evidence="5" id="KW-0808">Transferase</keyword>
<proteinExistence type="predicted"/>
<dbReference type="GO" id="GO:0005737">
    <property type="term" value="C:cytoplasm"/>
    <property type="evidence" value="ECO:0007669"/>
    <property type="project" value="InterPro"/>
</dbReference>
<dbReference type="GO" id="GO:0006935">
    <property type="term" value="P:chemotaxis"/>
    <property type="evidence" value="ECO:0007669"/>
    <property type="project" value="InterPro"/>
</dbReference>
<dbReference type="SUPFAM" id="SSF53335">
    <property type="entry name" value="S-adenosyl-L-methionine-dependent methyltransferases"/>
    <property type="match status" value="1"/>
</dbReference>